<evidence type="ECO:0000313" key="14">
    <source>
        <dbReference type="Proteomes" id="UP000296469"/>
    </source>
</evidence>
<organism evidence="13 14">
    <name type="scientific">Cellulomonas shaoxiangyii</name>
    <dbReference type="NCBI Taxonomy" id="2566013"/>
    <lineage>
        <taxon>Bacteria</taxon>
        <taxon>Bacillati</taxon>
        <taxon>Actinomycetota</taxon>
        <taxon>Actinomycetes</taxon>
        <taxon>Micrococcales</taxon>
        <taxon>Cellulomonadaceae</taxon>
        <taxon>Cellulomonas</taxon>
    </lineage>
</organism>
<dbReference type="Gene3D" id="3.40.50.150">
    <property type="entry name" value="Vaccinia Virus protein VP39"/>
    <property type="match status" value="1"/>
</dbReference>
<evidence type="ECO:0000256" key="6">
    <source>
        <dbReference type="ARBA" id="ARBA00022603"/>
    </source>
</evidence>
<dbReference type="SUPFAM" id="SSF53335">
    <property type="entry name" value="S-adenosyl-L-methionine-dependent methyltransferases"/>
    <property type="match status" value="1"/>
</dbReference>
<dbReference type="GO" id="GO:0004719">
    <property type="term" value="F:protein-L-isoaspartate (D-aspartate) O-methyltransferase activity"/>
    <property type="evidence" value="ECO:0007669"/>
    <property type="project" value="UniProtKB-EC"/>
</dbReference>
<comment type="subcellular location">
    <subcellularLocation>
        <location evidence="1">Cytoplasm</location>
    </subcellularLocation>
</comment>
<dbReference type="InterPro" id="IPR000682">
    <property type="entry name" value="PCMT"/>
</dbReference>
<protein>
    <recommendedName>
        <fullName evidence="4">Protein-L-isoaspartate O-methyltransferase</fullName>
        <ecNumber evidence="3">2.1.1.77</ecNumber>
    </recommendedName>
    <alternativeName>
        <fullName evidence="11">L-isoaspartyl protein carboxyl methyltransferase</fullName>
    </alternativeName>
    <alternativeName>
        <fullName evidence="9">Protein L-isoaspartyl methyltransferase</fullName>
    </alternativeName>
    <alternativeName>
        <fullName evidence="10">Protein-beta-aspartate methyltransferase</fullName>
    </alternativeName>
</protein>
<evidence type="ECO:0000256" key="7">
    <source>
        <dbReference type="ARBA" id="ARBA00022679"/>
    </source>
</evidence>
<accession>A0A4P7SL52</accession>
<feature type="region of interest" description="Disordered" evidence="12">
    <location>
        <begin position="28"/>
        <end position="54"/>
    </location>
</feature>
<dbReference type="KEGG" id="celz:E5225_14820"/>
<dbReference type="EC" id="2.1.1.77" evidence="3"/>
<reference evidence="13 14" key="1">
    <citation type="submission" date="2019-04" db="EMBL/GenBank/DDBJ databases">
        <title>Isolation and identification of Cellulomonas shaoxiangyii sp. Nov. isolated from feces of the Tibetan antelopes (Pantholops hodgsonii) in the Qinghai-Tibet plateau of China.</title>
        <authorList>
            <person name="Tian Z."/>
        </authorList>
    </citation>
    <scope>NUCLEOTIDE SEQUENCE [LARGE SCALE GENOMIC DNA]</scope>
    <source>
        <strain evidence="13 14">Z28</strain>
    </source>
</reference>
<name>A0A4P7SL52_9CELL</name>
<sequence>MAGRTPDDPDPARAADVAAAMRALDRAAFLPPDQRPHAHEDRPLPLGHGSTSSQPSTVAAMLRLLAVPAGARVLDVGAGSGWTTALLARLVGPAGEVLGVELEPAVAAWGAGNVAAAGMPWARLRPADPHVLGGPRPGGWDRVLVSAAAEALPRALVDQLAPGGVLVVPVGRTMHRVVRRPDGGVDVTTHGSYVFVPLR</sequence>
<evidence type="ECO:0000313" key="13">
    <source>
        <dbReference type="EMBL" id="QCB94641.1"/>
    </source>
</evidence>
<dbReference type="PANTHER" id="PTHR11579">
    <property type="entry name" value="PROTEIN-L-ISOASPARTATE O-METHYLTRANSFERASE"/>
    <property type="match status" value="1"/>
</dbReference>
<dbReference type="EMBL" id="CP039291">
    <property type="protein sequence ID" value="QCB94641.1"/>
    <property type="molecule type" value="Genomic_DNA"/>
</dbReference>
<dbReference type="GO" id="GO:0005737">
    <property type="term" value="C:cytoplasm"/>
    <property type="evidence" value="ECO:0007669"/>
    <property type="project" value="UniProtKB-SubCell"/>
</dbReference>
<evidence type="ECO:0000256" key="11">
    <source>
        <dbReference type="ARBA" id="ARBA00031350"/>
    </source>
</evidence>
<keyword evidence="6 13" id="KW-0489">Methyltransferase</keyword>
<keyword evidence="14" id="KW-1185">Reference proteome</keyword>
<dbReference type="GO" id="GO:0032259">
    <property type="term" value="P:methylation"/>
    <property type="evidence" value="ECO:0007669"/>
    <property type="project" value="UniProtKB-KW"/>
</dbReference>
<dbReference type="Pfam" id="PF01135">
    <property type="entry name" value="PCMT"/>
    <property type="match status" value="1"/>
</dbReference>
<evidence type="ECO:0000256" key="10">
    <source>
        <dbReference type="ARBA" id="ARBA00031323"/>
    </source>
</evidence>
<comment type="similarity">
    <text evidence="2">Belongs to the methyltransferase superfamily. L-isoaspartyl/D-aspartyl protein methyltransferase family.</text>
</comment>
<dbReference type="Proteomes" id="UP000296469">
    <property type="component" value="Chromosome"/>
</dbReference>
<evidence type="ECO:0000256" key="4">
    <source>
        <dbReference type="ARBA" id="ARBA00013346"/>
    </source>
</evidence>
<dbReference type="AlphaFoldDB" id="A0A4P7SL52"/>
<evidence type="ECO:0000256" key="2">
    <source>
        <dbReference type="ARBA" id="ARBA00005369"/>
    </source>
</evidence>
<dbReference type="CDD" id="cd02440">
    <property type="entry name" value="AdoMet_MTases"/>
    <property type="match status" value="1"/>
</dbReference>
<evidence type="ECO:0000256" key="12">
    <source>
        <dbReference type="SAM" id="MobiDB-lite"/>
    </source>
</evidence>
<keyword evidence="5" id="KW-0963">Cytoplasm</keyword>
<dbReference type="OrthoDB" id="4035289at2"/>
<evidence type="ECO:0000256" key="1">
    <source>
        <dbReference type="ARBA" id="ARBA00004496"/>
    </source>
</evidence>
<evidence type="ECO:0000256" key="3">
    <source>
        <dbReference type="ARBA" id="ARBA00011890"/>
    </source>
</evidence>
<dbReference type="RefSeq" id="WP_135974447.1">
    <property type="nucleotide sequence ID" value="NZ_CP039291.1"/>
</dbReference>
<feature type="compositionally biased region" description="Basic and acidic residues" evidence="12">
    <location>
        <begin position="34"/>
        <end position="43"/>
    </location>
</feature>
<evidence type="ECO:0000256" key="5">
    <source>
        <dbReference type="ARBA" id="ARBA00022490"/>
    </source>
</evidence>
<proteinExistence type="inferred from homology"/>
<evidence type="ECO:0000256" key="8">
    <source>
        <dbReference type="ARBA" id="ARBA00022691"/>
    </source>
</evidence>
<gene>
    <name evidence="13" type="ORF">E5225_14820</name>
</gene>
<dbReference type="PANTHER" id="PTHR11579:SF0">
    <property type="entry name" value="PROTEIN-L-ISOASPARTATE(D-ASPARTATE) O-METHYLTRANSFERASE"/>
    <property type="match status" value="1"/>
</dbReference>
<keyword evidence="7 13" id="KW-0808">Transferase</keyword>
<evidence type="ECO:0000256" key="9">
    <source>
        <dbReference type="ARBA" id="ARBA00030757"/>
    </source>
</evidence>
<dbReference type="InterPro" id="IPR029063">
    <property type="entry name" value="SAM-dependent_MTases_sf"/>
</dbReference>
<keyword evidence="8" id="KW-0949">S-adenosyl-L-methionine</keyword>